<dbReference type="InterPro" id="IPR016195">
    <property type="entry name" value="Pol/histidinol_Pase-like"/>
</dbReference>
<dbReference type="SUPFAM" id="SSF89550">
    <property type="entry name" value="PHP domain-like"/>
    <property type="match status" value="1"/>
</dbReference>
<evidence type="ECO:0000313" key="1">
    <source>
        <dbReference type="EMBL" id="MCR8632969.1"/>
    </source>
</evidence>
<comment type="caution">
    <text evidence="1">The sequence shown here is derived from an EMBL/GenBank/DDBJ whole genome shotgun (WGS) entry which is preliminary data.</text>
</comment>
<accession>A0ABT1YKP3</accession>
<proteinExistence type="predicted"/>
<name>A0ABT1YKP3_9BACL</name>
<protein>
    <submittedName>
        <fullName evidence="1">DUF3604 domain-containing protein</fullName>
    </submittedName>
</protein>
<reference evidence="1 2" key="1">
    <citation type="submission" date="2022-08" db="EMBL/GenBank/DDBJ databases">
        <title>Paenibacillus endoradicis sp. nov., Paenibacillus radicibacter sp. nov and Paenibacillus pararadicis sp. nov., three cold-adapted plant growth-promoting bacteria isolated from root of Larix gmelinii in Great Khingan.</title>
        <authorList>
            <person name="Xue H."/>
        </authorList>
    </citation>
    <scope>NUCLEOTIDE SEQUENCE [LARGE SCALE GENOMIC DNA]</scope>
    <source>
        <strain evidence="1 2">N5-1-1-5</strain>
    </source>
</reference>
<dbReference type="RefSeq" id="WP_258214549.1">
    <property type="nucleotide sequence ID" value="NZ_JANQBD010000012.1"/>
</dbReference>
<keyword evidence="2" id="KW-1185">Reference proteome</keyword>
<gene>
    <name evidence="1" type="ORF">NV381_17345</name>
</gene>
<dbReference type="Gene3D" id="3.20.20.140">
    <property type="entry name" value="Metal-dependent hydrolases"/>
    <property type="match status" value="1"/>
</dbReference>
<evidence type="ECO:0000313" key="2">
    <source>
        <dbReference type="Proteomes" id="UP001300012"/>
    </source>
</evidence>
<sequence>MNIYWGDIHNHCGISYGYGSLENALKAARGQLDFVSIIGHASWHDMPERSQELEFLIDFHEKGFAKLASRWEQILETVKKANVPHEFVTFQGYEAHSSEYGDHHILCKEDDMPLFQGISPYEVVNALKPREVIAVPHHVGYTPGYRGGNWDTFDSTISPIVEVYSKHGCGMSDDSTHPYLHDMGPRDSRSTVLAGIRKGLRFGFVGSTDHHAGYPGSYGDGRLAVLSKEKTRDSIWEAMTARRTYAVTGDKIQCGFQINGADMGSEIQAAGNREVRLDVKGCDRLDKVVVYKNFQPWQTITGESLRTRCNPSAGKFKVRVEMGWGDSKDGYFWEGAANIQGGIMESVEPCFRGRSVLAPTPEMKDNPDLNELHNELLEQTETKVSWTCTTFKNPTTLHSHTAALIFEINGDSSTVIDVTLNGKQLSATIGELLQGSRSVHLKAHNSEAILFHRAVPEYEYSFSEVWTDTDAEASASGCDVYHAEIRQTNNQFAWISPIYVLTP</sequence>
<dbReference type="Proteomes" id="UP001300012">
    <property type="component" value="Unassembled WGS sequence"/>
</dbReference>
<organism evidence="1 2">
    <name type="scientific">Paenibacillus radicis</name>
    <name type="common">ex Xue et al. 2023</name>
    <dbReference type="NCBI Taxonomy" id="2972489"/>
    <lineage>
        <taxon>Bacteria</taxon>
        <taxon>Bacillati</taxon>
        <taxon>Bacillota</taxon>
        <taxon>Bacilli</taxon>
        <taxon>Bacillales</taxon>
        <taxon>Paenibacillaceae</taxon>
        <taxon>Paenibacillus</taxon>
    </lineage>
</organism>
<dbReference type="EMBL" id="JANQBD010000012">
    <property type="protein sequence ID" value="MCR8632969.1"/>
    <property type="molecule type" value="Genomic_DNA"/>
</dbReference>